<name>A0ABT9ZSJ9_9BACI</name>
<dbReference type="Pfam" id="PF14398">
    <property type="entry name" value="ATPgrasp_YheCD"/>
    <property type="match status" value="1"/>
</dbReference>
<sequence length="464" mass="53340">MPYTINVNQVESDKNENQLFLSKELLTHLKLEEGDVKTVQFGSREVNCRIYSKKHLSFKHCEFSKKAWENLFIPYPLTLTLDYVDKEKFYFGPIIGIFTAGFTGSVLRPVGERSFLFAKYIHAASLSGSLAVIFGSHHINWDEGIIEGYSFLESGWQKVIVPFPNVIYDRLPNRRTEAHPAYSEVREKLQNDYNIPWFNPGFFDKSEIYDRLIHVDEVKHLLPKTISAPTKEEIKDFVHEYKHVYIKPKNGSLGLGIHQIHYDTGEKFYYCRFRDKKRNRLRRYGSLSRLLKTQFPNGFNHLVIQEGISLLKYQNNPIDFRIHTNKDDQGIWKISAIAAKIAGSGSVTTHVKSGGHVKSVQEIWEDLNLSKALLSGLKKTALSLSKAIDKTTDGNVGEIGFDLGIDQEEKVWMFEANSKPGRTIFSHPKLKREDQLTRQMPMSYATYLYKSTIQDINSTEEATV</sequence>
<accession>A0ABT9ZSJ9</accession>
<evidence type="ECO:0008006" key="3">
    <source>
        <dbReference type="Google" id="ProtNLM"/>
    </source>
</evidence>
<comment type="caution">
    <text evidence="1">The sequence shown here is derived from an EMBL/GenBank/DDBJ whole genome shotgun (WGS) entry which is preliminary data.</text>
</comment>
<dbReference type="Gene3D" id="3.30.470.20">
    <property type="entry name" value="ATP-grasp fold, B domain"/>
    <property type="match status" value="1"/>
</dbReference>
<protein>
    <recommendedName>
        <fullName evidence="3">YheC/YheD family protein</fullName>
    </recommendedName>
</protein>
<dbReference type="Proteomes" id="UP001230005">
    <property type="component" value="Unassembled WGS sequence"/>
</dbReference>
<proteinExistence type="predicted"/>
<reference evidence="1 2" key="1">
    <citation type="submission" date="2023-07" db="EMBL/GenBank/DDBJ databases">
        <title>Genomic Encyclopedia of Type Strains, Phase IV (KMG-IV): sequencing the most valuable type-strain genomes for metagenomic binning, comparative biology and taxonomic classification.</title>
        <authorList>
            <person name="Goeker M."/>
        </authorList>
    </citation>
    <scope>NUCLEOTIDE SEQUENCE [LARGE SCALE GENOMIC DNA]</scope>
    <source>
        <strain evidence="1 2">DSM 9768</strain>
    </source>
</reference>
<gene>
    <name evidence="1" type="ORF">J2S74_001572</name>
</gene>
<organism evidence="1 2">
    <name type="scientific">Evansella vedderi</name>
    <dbReference type="NCBI Taxonomy" id="38282"/>
    <lineage>
        <taxon>Bacteria</taxon>
        <taxon>Bacillati</taxon>
        <taxon>Bacillota</taxon>
        <taxon>Bacilli</taxon>
        <taxon>Bacillales</taxon>
        <taxon>Bacillaceae</taxon>
        <taxon>Evansella</taxon>
    </lineage>
</organism>
<evidence type="ECO:0000313" key="1">
    <source>
        <dbReference type="EMBL" id="MDQ0254197.1"/>
    </source>
</evidence>
<keyword evidence="2" id="KW-1185">Reference proteome</keyword>
<evidence type="ECO:0000313" key="2">
    <source>
        <dbReference type="Proteomes" id="UP001230005"/>
    </source>
</evidence>
<dbReference type="InterPro" id="IPR026838">
    <property type="entry name" value="YheC/D"/>
</dbReference>
<dbReference type="SUPFAM" id="SSF56059">
    <property type="entry name" value="Glutathione synthetase ATP-binding domain-like"/>
    <property type="match status" value="1"/>
</dbReference>
<dbReference type="RefSeq" id="WP_307323801.1">
    <property type="nucleotide sequence ID" value="NZ_JAUSUG010000005.1"/>
</dbReference>
<dbReference type="EMBL" id="JAUSUG010000005">
    <property type="protein sequence ID" value="MDQ0254197.1"/>
    <property type="molecule type" value="Genomic_DNA"/>
</dbReference>